<feature type="domain" description="PAC1-like LisH-like dimerisation" evidence="1">
    <location>
        <begin position="89"/>
        <end position="115"/>
    </location>
</feature>
<protein>
    <submittedName>
        <fullName evidence="2">LIS1 homology motif, SRP40</fullName>
    </submittedName>
</protein>
<accession>A0A2U1L0Y7</accession>
<proteinExistence type="predicted"/>
<keyword evidence="3" id="KW-1185">Reference proteome</keyword>
<dbReference type="AlphaFoldDB" id="A0A2U1L0Y7"/>
<dbReference type="InterPro" id="IPR056795">
    <property type="entry name" value="PAC1-like_LisH-like_dom"/>
</dbReference>
<dbReference type="InterPro" id="IPR006594">
    <property type="entry name" value="LisH"/>
</dbReference>
<dbReference type="PROSITE" id="PS50896">
    <property type="entry name" value="LISH"/>
    <property type="match status" value="1"/>
</dbReference>
<comment type="caution">
    <text evidence="2">The sequence shown here is derived from an EMBL/GenBank/DDBJ whole genome shotgun (WGS) entry which is preliminary data.</text>
</comment>
<dbReference type="Proteomes" id="UP000245207">
    <property type="component" value="Unassembled WGS sequence"/>
</dbReference>
<evidence type="ECO:0000313" key="2">
    <source>
        <dbReference type="EMBL" id="PWA42656.1"/>
    </source>
</evidence>
<name>A0A2U1L0Y7_ARTAN</name>
<dbReference type="OrthoDB" id="5599646at2759"/>
<gene>
    <name evidence="2" type="ORF">CTI12_AA542630</name>
</gene>
<dbReference type="Pfam" id="PF24951">
    <property type="entry name" value="LisH_PAC1"/>
    <property type="match status" value="1"/>
</dbReference>
<dbReference type="EMBL" id="PKPP01012267">
    <property type="protein sequence ID" value="PWA42656.1"/>
    <property type="molecule type" value="Genomic_DNA"/>
</dbReference>
<evidence type="ECO:0000259" key="1">
    <source>
        <dbReference type="Pfam" id="PF24951"/>
    </source>
</evidence>
<organism evidence="2 3">
    <name type="scientific">Artemisia annua</name>
    <name type="common">Sweet wormwood</name>
    <dbReference type="NCBI Taxonomy" id="35608"/>
    <lineage>
        <taxon>Eukaryota</taxon>
        <taxon>Viridiplantae</taxon>
        <taxon>Streptophyta</taxon>
        <taxon>Embryophyta</taxon>
        <taxon>Tracheophyta</taxon>
        <taxon>Spermatophyta</taxon>
        <taxon>Magnoliopsida</taxon>
        <taxon>eudicotyledons</taxon>
        <taxon>Gunneridae</taxon>
        <taxon>Pentapetalae</taxon>
        <taxon>asterids</taxon>
        <taxon>campanulids</taxon>
        <taxon>Asterales</taxon>
        <taxon>Asteraceae</taxon>
        <taxon>Asteroideae</taxon>
        <taxon>Anthemideae</taxon>
        <taxon>Artemisiinae</taxon>
        <taxon>Artemisia</taxon>
    </lineage>
</organism>
<reference evidence="2 3" key="1">
    <citation type="journal article" date="2018" name="Mol. Plant">
        <title>The genome of Artemisia annua provides insight into the evolution of Asteraceae family and artemisinin biosynthesis.</title>
        <authorList>
            <person name="Shen Q."/>
            <person name="Zhang L."/>
            <person name="Liao Z."/>
            <person name="Wang S."/>
            <person name="Yan T."/>
            <person name="Shi P."/>
            <person name="Liu M."/>
            <person name="Fu X."/>
            <person name="Pan Q."/>
            <person name="Wang Y."/>
            <person name="Lv Z."/>
            <person name="Lu X."/>
            <person name="Zhang F."/>
            <person name="Jiang W."/>
            <person name="Ma Y."/>
            <person name="Chen M."/>
            <person name="Hao X."/>
            <person name="Li L."/>
            <person name="Tang Y."/>
            <person name="Lv G."/>
            <person name="Zhou Y."/>
            <person name="Sun X."/>
            <person name="Brodelius P.E."/>
            <person name="Rose J.K.C."/>
            <person name="Tang K."/>
        </authorList>
    </citation>
    <scope>NUCLEOTIDE SEQUENCE [LARGE SCALE GENOMIC DNA]</scope>
    <source>
        <strain evidence="3">cv. Huhao1</strain>
        <tissue evidence="2">Leaf</tissue>
    </source>
</reference>
<evidence type="ECO:0000313" key="3">
    <source>
        <dbReference type="Proteomes" id="UP000245207"/>
    </source>
</evidence>
<sequence>MVKLISSLEPPCKSTLYDNSQGELYLNSHRVKGKLPHRACYHGNAALRNSEVSKSSSILSFKPRQVILLSQQSKIKEDKISTTPTLDESLLDYLHRNGFRKTVKRFQSEAQIQSDAWKASPSSLRLEDIFCKYNAW</sequence>